<dbReference type="AlphaFoldDB" id="A0A1H8PBI9"/>
<dbReference type="InterPro" id="IPR055737">
    <property type="entry name" value="DUF7313"/>
</dbReference>
<dbReference type="Pfam" id="PF23995">
    <property type="entry name" value="DUF7313"/>
    <property type="match status" value="1"/>
</dbReference>
<proteinExistence type="predicted"/>
<dbReference type="RefSeq" id="WP_089821336.1">
    <property type="nucleotide sequence ID" value="NZ_FODV01000002.1"/>
</dbReference>
<feature type="transmembrane region" description="Helical" evidence="1">
    <location>
        <begin position="119"/>
        <end position="139"/>
    </location>
</feature>
<dbReference type="Proteomes" id="UP000199126">
    <property type="component" value="Unassembled WGS sequence"/>
</dbReference>
<accession>A0A1H8PBI9</accession>
<reference evidence="4" key="1">
    <citation type="submission" date="2016-10" db="EMBL/GenBank/DDBJ databases">
        <authorList>
            <person name="Varghese N."/>
            <person name="Submissions S."/>
        </authorList>
    </citation>
    <scope>NUCLEOTIDE SEQUENCE [LARGE SCALE GENOMIC DNA]</scope>
    <source>
        <strain evidence="4">CGMCC 1.10121</strain>
    </source>
</reference>
<name>A0A1H8PBI9_9EURY</name>
<evidence type="ECO:0000313" key="3">
    <source>
        <dbReference type="EMBL" id="SEO39320.1"/>
    </source>
</evidence>
<feature type="transmembrane region" description="Helical" evidence="1">
    <location>
        <begin position="82"/>
        <end position="98"/>
    </location>
</feature>
<keyword evidence="1" id="KW-1133">Transmembrane helix</keyword>
<organism evidence="3 4">
    <name type="scientific">Halogranum amylolyticum</name>
    <dbReference type="NCBI Taxonomy" id="660520"/>
    <lineage>
        <taxon>Archaea</taxon>
        <taxon>Methanobacteriati</taxon>
        <taxon>Methanobacteriota</taxon>
        <taxon>Stenosarchaea group</taxon>
        <taxon>Halobacteria</taxon>
        <taxon>Halobacteriales</taxon>
        <taxon>Haloferacaceae</taxon>
    </lineage>
</organism>
<keyword evidence="1" id="KW-0812">Transmembrane</keyword>
<evidence type="ECO:0000313" key="4">
    <source>
        <dbReference type="Proteomes" id="UP000199126"/>
    </source>
</evidence>
<feature type="transmembrane region" description="Helical" evidence="1">
    <location>
        <begin position="57"/>
        <end position="76"/>
    </location>
</feature>
<evidence type="ECO:0000256" key="1">
    <source>
        <dbReference type="SAM" id="Phobius"/>
    </source>
</evidence>
<keyword evidence="1" id="KW-0472">Membrane</keyword>
<dbReference type="OrthoDB" id="234683at2157"/>
<feature type="transmembrane region" description="Helical" evidence="1">
    <location>
        <begin position="12"/>
        <end position="37"/>
    </location>
</feature>
<keyword evidence="4" id="KW-1185">Reference proteome</keyword>
<gene>
    <name evidence="3" type="ORF">SAMN04487948_102208</name>
</gene>
<evidence type="ECO:0000259" key="2">
    <source>
        <dbReference type="Pfam" id="PF23995"/>
    </source>
</evidence>
<sequence>MQPLQFLVPIDALAAVEGLLKAAILVLVLANMVTRIVAHNKHQKQADGGDDSDLSRWLPHSVTSILLVLASFAFLIAEPHGGMVMSVLVLGMFVADFFEFEARKVEARNGLEFERPKSAIVASVVVLLYAAFQSVFFLVSDYWNLIV</sequence>
<dbReference type="EMBL" id="FODV01000002">
    <property type="protein sequence ID" value="SEO39320.1"/>
    <property type="molecule type" value="Genomic_DNA"/>
</dbReference>
<feature type="domain" description="DUF7313" evidence="2">
    <location>
        <begin position="2"/>
        <end position="147"/>
    </location>
</feature>
<protein>
    <recommendedName>
        <fullName evidence="2">DUF7313 domain-containing protein</fullName>
    </recommendedName>
</protein>